<dbReference type="AlphaFoldDB" id="A0A1Z5KBX7"/>
<dbReference type="Gene3D" id="3.40.309.10">
    <property type="entry name" value="Aldehyde Dehydrogenase, Chain A, domain 2"/>
    <property type="match status" value="1"/>
</dbReference>
<evidence type="ECO:0000313" key="2">
    <source>
        <dbReference type="Proteomes" id="UP000198406"/>
    </source>
</evidence>
<evidence type="ECO:0000313" key="1">
    <source>
        <dbReference type="EMBL" id="GAX23642.1"/>
    </source>
</evidence>
<keyword evidence="2" id="KW-1185">Reference proteome</keyword>
<accession>A0A1Z5KBX7</accession>
<dbReference type="SUPFAM" id="SSF53720">
    <property type="entry name" value="ALDH-like"/>
    <property type="match status" value="1"/>
</dbReference>
<dbReference type="InterPro" id="IPR016163">
    <property type="entry name" value="Ald_DH_C"/>
</dbReference>
<proteinExistence type="predicted"/>
<dbReference type="InterPro" id="IPR016162">
    <property type="entry name" value="Ald_DH_N"/>
</dbReference>
<reference evidence="1 2" key="1">
    <citation type="journal article" date="2015" name="Plant Cell">
        <title>Oil accumulation by the oleaginous diatom Fistulifera solaris as revealed by the genome and transcriptome.</title>
        <authorList>
            <person name="Tanaka T."/>
            <person name="Maeda Y."/>
            <person name="Veluchamy A."/>
            <person name="Tanaka M."/>
            <person name="Abida H."/>
            <person name="Marechal E."/>
            <person name="Bowler C."/>
            <person name="Muto M."/>
            <person name="Sunaga Y."/>
            <person name="Tanaka M."/>
            <person name="Yoshino T."/>
            <person name="Taniguchi T."/>
            <person name="Fukuda Y."/>
            <person name="Nemoto M."/>
            <person name="Matsumoto M."/>
            <person name="Wong P.S."/>
            <person name="Aburatani S."/>
            <person name="Fujibuchi W."/>
        </authorList>
    </citation>
    <scope>NUCLEOTIDE SEQUENCE [LARGE SCALE GENOMIC DNA]</scope>
    <source>
        <strain evidence="1 2">JPCC DA0580</strain>
    </source>
</reference>
<evidence type="ECO:0008006" key="3">
    <source>
        <dbReference type="Google" id="ProtNLM"/>
    </source>
</evidence>
<dbReference type="InterPro" id="IPR016161">
    <property type="entry name" value="Ald_DH/histidinol_DH"/>
</dbReference>
<organism evidence="1 2">
    <name type="scientific">Fistulifera solaris</name>
    <name type="common">Oleaginous diatom</name>
    <dbReference type="NCBI Taxonomy" id="1519565"/>
    <lineage>
        <taxon>Eukaryota</taxon>
        <taxon>Sar</taxon>
        <taxon>Stramenopiles</taxon>
        <taxon>Ochrophyta</taxon>
        <taxon>Bacillariophyta</taxon>
        <taxon>Bacillariophyceae</taxon>
        <taxon>Bacillariophycidae</taxon>
        <taxon>Naviculales</taxon>
        <taxon>Naviculaceae</taxon>
        <taxon>Fistulifera</taxon>
    </lineage>
</organism>
<comment type="caution">
    <text evidence="1">The sequence shown here is derived from an EMBL/GenBank/DDBJ whole genome shotgun (WGS) entry which is preliminary data.</text>
</comment>
<dbReference type="InParanoid" id="A0A1Z5KBX7"/>
<dbReference type="EMBL" id="BDSP01000203">
    <property type="protein sequence ID" value="GAX23642.1"/>
    <property type="molecule type" value="Genomic_DNA"/>
</dbReference>
<name>A0A1Z5KBX7_FISSO</name>
<gene>
    <name evidence="1" type="ORF">FisN_12Hh215</name>
</gene>
<protein>
    <recommendedName>
        <fullName evidence="3">Aldehyde dehydrogenase domain-containing protein</fullName>
    </recommendedName>
</protein>
<dbReference type="OrthoDB" id="436969at2759"/>
<sequence length="700" mass="78716">MSRMLRSVFPRCNPFYRSRRTMSFHFGTTEYAACFNNLPTPDPARLRQSALTYLDAFDRQLWYDSPMTTILYGKKLKGGTMVTTINALGEENGSQWLASPEQVEMLKQHIRDFDSPYKDLRQPMRKIEKILLSDEYTGFLIGNQCLDFMKQDGITEIEEAIMANVVEQRLNDLLLRDEAHGKVLINRQAIYVSCVSNFTNFLDLFRKTIRSLEVGIPCVILGRTNTAQHAYRWVELLVQLCVQHGIDPGMITFLSCSLEDIKDITKSCENYTGNLYTTSSRELAAEIMKSYPKVIASTGGPNTMVATELTDAVKNAIQISATIESSGQCTALRHCVVPKTAQDGDLMSIFDHTQPLETGTEAVKKSVFAGIFAQHKGTQRPSIGYHVHKEVDAYIKIEDNLPQAGINEFWRKVVVDFSKLDIEDDSNLDRVANWLNENQPISLAVNGPRKDSMPLLLRLFERTGMVVNTVGSCDTPEMPPALTCQARPQEAEIFGEFPPRSDLKNYTKFPVVVPSSNPSYDASYSLDYLKDLKMDDSYTESVKTLLAQIKDPFVQGYCFTIIDYIRDATQINPKEGFGTSRTALWGLQRPPVQSKTFLICSDTTLWDVVAPIVIMFHVTNACDQVALVIDPENAGLISFCENHDIAYFLPEDKAVTEGNVYNRVAISEPMKSFPMVGNFVSCYFPLGHIKVSIAFSLLRC</sequence>
<dbReference type="GO" id="GO:0016620">
    <property type="term" value="F:oxidoreductase activity, acting on the aldehyde or oxo group of donors, NAD or NADP as acceptor"/>
    <property type="evidence" value="ECO:0007669"/>
    <property type="project" value="InterPro"/>
</dbReference>
<dbReference type="Gene3D" id="3.40.605.10">
    <property type="entry name" value="Aldehyde Dehydrogenase, Chain A, domain 1"/>
    <property type="match status" value="1"/>
</dbReference>
<dbReference type="Proteomes" id="UP000198406">
    <property type="component" value="Unassembled WGS sequence"/>
</dbReference>